<sequence>MYGLQNTIVEPSWMAALSPLFVLLVLWSIPWKAWALWRAAQRCQKLWFIALLVINTAGILEMLYIFIFSKKTKPVCACSCDQCKNCAAQSDKTV</sequence>
<comment type="caution">
    <text evidence="3">The sequence shown here is derived from an EMBL/GenBank/DDBJ whole genome shotgun (WGS) entry which is preliminary data.</text>
</comment>
<dbReference type="Proteomes" id="UP000236842">
    <property type="component" value="Unassembled WGS sequence"/>
</dbReference>
<dbReference type="AlphaFoldDB" id="A0A2H9N665"/>
<gene>
    <name evidence="3" type="ORF">COZ64_00045</name>
</gene>
<accession>A0A2H9N665</accession>
<dbReference type="EMBL" id="PFIJ01000001">
    <property type="protein sequence ID" value="PIX29406.1"/>
    <property type="molecule type" value="Genomic_DNA"/>
</dbReference>
<evidence type="ECO:0000256" key="1">
    <source>
        <dbReference type="SAM" id="Phobius"/>
    </source>
</evidence>
<keyword evidence="1" id="KW-0472">Membrane</keyword>
<dbReference type="InterPro" id="IPR043712">
    <property type="entry name" value="DUF5652"/>
</dbReference>
<organism evidence="3 4">
    <name type="scientific">Candidatus Brennerbacteria bacterium CG_4_8_14_3_um_filter_43_14</name>
    <dbReference type="NCBI Taxonomy" id="1974521"/>
    <lineage>
        <taxon>Bacteria</taxon>
        <taxon>Candidatus Brenneribacteriota</taxon>
    </lineage>
</organism>
<feature type="domain" description="DUF5652" evidence="2">
    <location>
        <begin position="14"/>
        <end position="73"/>
    </location>
</feature>
<name>A0A2H9N665_9BACT</name>
<proteinExistence type="predicted"/>
<keyword evidence="1" id="KW-0812">Transmembrane</keyword>
<evidence type="ECO:0000259" key="2">
    <source>
        <dbReference type="Pfam" id="PF18893"/>
    </source>
</evidence>
<dbReference type="Pfam" id="PF18893">
    <property type="entry name" value="DUF5652"/>
    <property type="match status" value="1"/>
</dbReference>
<evidence type="ECO:0000313" key="3">
    <source>
        <dbReference type="EMBL" id="PIX29406.1"/>
    </source>
</evidence>
<reference evidence="4" key="1">
    <citation type="submission" date="2017-09" db="EMBL/GenBank/DDBJ databases">
        <title>Depth-based differentiation of microbial function through sediment-hosted aquifers and enrichment of novel symbionts in the deep terrestrial subsurface.</title>
        <authorList>
            <person name="Probst A.J."/>
            <person name="Ladd B."/>
            <person name="Jarett J.K."/>
            <person name="Geller-Mcgrath D.E."/>
            <person name="Sieber C.M.K."/>
            <person name="Emerson J.B."/>
            <person name="Anantharaman K."/>
            <person name="Thomas B.C."/>
            <person name="Malmstrom R."/>
            <person name="Stieglmeier M."/>
            <person name="Klingl A."/>
            <person name="Woyke T."/>
            <person name="Ryan C.M."/>
            <person name="Banfield J.F."/>
        </authorList>
    </citation>
    <scope>NUCLEOTIDE SEQUENCE [LARGE SCALE GENOMIC DNA]</scope>
</reference>
<protein>
    <recommendedName>
        <fullName evidence="2">DUF5652 domain-containing protein</fullName>
    </recommendedName>
</protein>
<evidence type="ECO:0000313" key="4">
    <source>
        <dbReference type="Proteomes" id="UP000236842"/>
    </source>
</evidence>
<feature type="transmembrane region" description="Helical" evidence="1">
    <location>
        <begin position="46"/>
        <end position="68"/>
    </location>
</feature>
<feature type="transmembrane region" description="Helical" evidence="1">
    <location>
        <begin position="12"/>
        <end position="34"/>
    </location>
</feature>
<keyword evidence="1" id="KW-1133">Transmembrane helix</keyword>